<dbReference type="Pfam" id="PF07969">
    <property type="entry name" value="Amidohydro_3"/>
    <property type="match status" value="1"/>
</dbReference>
<dbReference type="InterPro" id="IPR011059">
    <property type="entry name" value="Metal-dep_hydrolase_composite"/>
</dbReference>
<dbReference type="AlphaFoldDB" id="A0A6N4WAF5"/>
<dbReference type="InterPro" id="IPR013108">
    <property type="entry name" value="Amidohydro_3"/>
</dbReference>
<name>A0A6N4WAF5_9MYCO</name>
<dbReference type="GO" id="GO:0016810">
    <property type="term" value="F:hydrolase activity, acting on carbon-nitrogen (but not peptide) bonds"/>
    <property type="evidence" value="ECO:0007669"/>
    <property type="project" value="InterPro"/>
</dbReference>
<dbReference type="Gene3D" id="2.30.40.10">
    <property type="entry name" value="Urease, subunit C, domain 1"/>
    <property type="match status" value="1"/>
</dbReference>
<dbReference type="InterPro" id="IPR032466">
    <property type="entry name" value="Metal_Hydrolase"/>
</dbReference>
<dbReference type="RefSeq" id="WP_163806076.1">
    <property type="nucleotide sequence ID" value="NZ_AP022620.1"/>
</dbReference>
<dbReference type="PANTHER" id="PTHR22642">
    <property type="entry name" value="IMIDAZOLONEPROPIONASE"/>
    <property type="match status" value="1"/>
</dbReference>
<dbReference type="KEGG" id="many:MANY_43570"/>
<organism evidence="2 3">
    <name type="scientific">Mycolicibacterium anyangense</name>
    <dbReference type="NCBI Taxonomy" id="1431246"/>
    <lineage>
        <taxon>Bacteria</taxon>
        <taxon>Bacillati</taxon>
        <taxon>Actinomycetota</taxon>
        <taxon>Actinomycetes</taxon>
        <taxon>Mycobacteriales</taxon>
        <taxon>Mycobacteriaceae</taxon>
        <taxon>Mycolicibacterium</taxon>
    </lineage>
</organism>
<evidence type="ECO:0000259" key="1">
    <source>
        <dbReference type="Pfam" id="PF07969"/>
    </source>
</evidence>
<dbReference type="Gene3D" id="3.10.310.70">
    <property type="match status" value="1"/>
</dbReference>
<dbReference type="SUPFAM" id="SSF51338">
    <property type="entry name" value="Composite domain of metallo-dependent hydrolases"/>
    <property type="match status" value="1"/>
</dbReference>
<dbReference type="EMBL" id="AP022620">
    <property type="protein sequence ID" value="BBZ79020.1"/>
    <property type="molecule type" value="Genomic_DNA"/>
</dbReference>
<proteinExistence type="predicted"/>
<dbReference type="SUPFAM" id="SSF51556">
    <property type="entry name" value="Metallo-dependent hydrolases"/>
    <property type="match status" value="1"/>
</dbReference>
<gene>
    <name evidence="2" type="ORF">MANY_43570</name>
</gene>
<sequence>MATAADTVYVGGDIVTVDDTNPSAQALAVRDGRIVAVGGHDEVLAGQQGPDTRVVDLAGATLLPGFLDPHSHYINSLTVANQVNVFSPPAGPGADVGAIIQELKKFRDSQRIPRDEMIVAYGYDDTLMPGGRALHKEDLDAEFPDNPVVVGHVSMHGAVLNSAAMQMFGITADTPTPPGGVIVRKPGSTEPDGLVMETAFLPIFAAMPKPTAAQEISWSRAGQLLYAAAGITTAHEGATHAADVELIYRAAEGGANLIDVVAYPFILELDEVLRSHPPQEFGRYRNRVKLGGVKVTLDGSPQGRTAYFSTPYLTDGPDGQHNWRGELGFSQDTVNGWFKQVYDLGLPLDIHANGDAAIDVALAAHEFAAADDLRRDRLTVMVHSQFVRRDQLQRYVDYRIIPSFFTSHAFYFGDAHVQLRGPEQAHFLSPMRAAIDLGLQPTNHTDFVVTPLDQMFVVWTAVNRVSRSGALIGGDQRVTPLEAIKAITINAARQYREADQKGSLEVGKLADLVVLEDNPLTVDPMAIKDIGVVETVKEGQTVYRAATA</sequence>
<dbReference type="InterPro" id="IPR033932">
    <property type="entry name" value="YtcJ-like"/>
</dbReference>
<evidence type="ECO:0000313" key="3">
    <source>
        <dbReference type="Proteomes" id="UP000467249"/>
    </source>
</evidence>
<reference evidence="2 3" key="1">
    <citation type="journal article" date="2019" name="Emerg. Microbes Infect.">
        <title>Comprehensive subspecies identification of 175 nontuberculous mycobacteria species based on 7547 genomic profiles.</title>
        <authorList>
            <person name="Matsumoto Y."/>
            <person name="Kinjo T."/>
            <person name="Motooka D."/>
            <person name="Nabeya D."/>
            <person name="Jung N."/>
            <person name="Uechi K."/>
            <person name="Horii T."/>
            <person name="Iida T."/>
            <person name="Fujita J."/>
            <person name="Nakamura S."/>
        </authorList>
    </citation>
    <scope>NUCLEOTIDE SEQUENCE [LARGE SCALE GENOMIC DNA]</scope>
    <source>
        <strain evidence="2 3">JCM 30275</strain>
    </source>
</reference>
<dbReference type="Proteomes" id="UP000467249">
    <property type="component" value="Chromosome"/>
</dbReference>
<keyword evidence="2" id="KW-0378">Hydrolase</keyword>
<feature type="domain" description="Amidohydrolase 3" evidence="1">
    <location>
        <begin position="53"/>
        <end position="543"/>
    </location>
</feature>
<evidence type="ECO:0000313" key="2">
    <source>
        <dbReference type="EMBL" id="BBZ79020.1"/>
    </source>
</evidence>
<keyword evidence="3" id="KW-1185">Reference proteome</keyword>
<dbReference type="Gene3D" id="3.20.20.140">
    <property type="entry name" value="Metal-dependent hydrolases"/>
    <property type="match status" value="1"/>
</dbReference>
<accession>A0A6N4WAF5</accession>
<dbReference type="CDD" id="cd01300">
    <property type="entry name" value="YtcJ_like"/>
    <property type="match status" value="1"/>
</dbReference>
<dbReference type="PANTHER" id="PTHR22642:SF2">
    <property type="entry name" value="PROTEIN LONG AFTER FAR-RED 3"/>
    <property type="match status" value="1"/>
</dbReference>
<protein>
    <submittedName>
        <fullName evidence="2">Amidohydrolase</fullName>
    </submittedName>
</protein>